<dbReference type="Proteomes" id="UP000437736">
    <property type="component" value="Unassembled WGS sequence"/>
</dbReference>
<organism evidence="1 2">
    <name type="scientific">Acidiferrimicrobium australe</name>
    <dbReference type="NCBI Taxonomy" id="2664430"/>
    <lineage>
        <taxon>Bacteria</taxon>
        <taxon>Bacillati</taxon>
        <taxon>Actinomycetota</taxon>
        <taxon>Acidimicrobiia</taxon>
        <taxon>Acidimicrobiales</taxon>
        <taxon>Acidimicrobiaceae</taxon>
        <taxon>Acidiferrimicrobium</taxon>
    </lineage>
</organism>
<protein>
    <submittedName>
        <fullName evidence="1">Uncharacterized protein</fullName>
    </submittedName>
</protein>
<accession>A0ABW9QX57</accession>
<dbReference type="EMBL" id="WJHE01000906">
    <property type="protein sequence ID" value="MST34231.1"/>
    <property type="molecule type" value="Genomic_DNA"/>
</dbReference>
<sequence length="57" mass="5376">MPVVLVSVMGGAPGHTGSGASGASAANGAELVAVLVPQPDDHGVARRREAATSAGPA</sequence>
<comment type="caution">
    <text evidence="1">The sequence shown here is derived from an EMBL/GenBank/DDBJ whole genome shotgun (WGS) entry which is preliminary data.</text>
</comment>
<name>A0ABW9QX57_9ACTN</name>
<reference evidence="1 2" key="1">
    <citation type="submission" date="2019-11" db="EMBL/GenBank/DDBJ databases">
        <title>Acidiferrimicrobium australis gen. nov., sp. nov., an acidophilic and obligately heterotrophic, member of the Actinobacteria that catalyses dissimilatory oxido- reduction of iron isolated from metal-rich acidic water in Chile.</title>
        <authorList>
            <person name="Gonzalez D."/>
            <person name="Huber K."/>
            <person name="Hedrich S."/>
            <person name="Rojas-Villalobos C."/>
            <person name="Quatrini R."/>
            <person name="Dinamarca M.A."/>
            <person name="Schwarz A."/>
            <person name="Canales C."/>
            <person name="Nancucheo I."/>
        </authorList>
    </citation>
    <scope>NUCLEOTIDE SEQUENCE [LARGE SCALE GENOMIC DNA]</scope>
    <source>
        <strain evidence="1 2">USS-CCA1</strain>
    </source>
</reference>
<proteinExistence type="predicted"/>
<evidence type="ECO:0000313" key="1">
    <source>
        <dbReference type="EMBL" id="MST34231.1"/>
    </source>
</evidence>
<keyword evidence="2" id="KW-1185">Reference proteome</keyword>
<evidence type="ECO:0000313" key="2">
    <source>
        <dbReference type="Proteomes" id="UP000437736"/>
    </source>
</evidence>
<gene>
    <name evidence="1" type="ORF">GHK86_16065</name>
</gene>